<dbReference type="EMBL" id="JAZHOG010000016">
    <property type="protein sequence ID" value="MEJ8569641.1"/>
    <property type="molecule type" value="Genomic_DNA"/>
</dbReference>
<dbReference type="NCBIfam" id="TIGR01419">
    <property type="entry name" value="nitro_reg_IIA"/>
    <property type="match status" value="1"/>
</dbReference>
<name>A0AAW9RIN3_9GAMM</name>
<proteinExistence type="predicted"/>
<dbReference type="InterPro" id="IPR002178">
    <property type="entry name" value="PTS_EIIA_type-2_dom"/>
</dbReference>
<evidence type="ECO:0000313" key="3">
    <source>
        <dbReference type="Proteomes" id="UP001359886"/>
    </source>
</evidence>
<dbReference type="GO" id="GO:0009401">
    <property type="term" value="P:phosphoenolpyruvate-dependent sugar phosphotransferase system"/>
    <property type="evidence" value="ECO:0007669"/>
    <property type="project" value="InterPro"/>
</dbReference>
<dbReference type="PANTHER" id="PTHR47738:SF1">
    <property type="entry name" value="NITROGEN REGULATORY PROTEIN"/>
    <property type="match status" value="1"/>
</dbReference>
<dbReference type="AlphaFoldDB" id="A0AAW9RIN3"/>
<dbReference type="RefSeq" id="WP_354696966.1">
    <property type="nucleotide sequence ID" value="NZ_JAZHOG010000016.1"/>
</dbReference>
<dbReference type="InterPro" id="IPR006320">
    <property type="entry name" value="PTS_Nitro_regul"/>
</dbReference>
<dbReference type="CDD" id="cd00211">
    <property type="entry name" value="PTS_IIA_fru"/>
    <property type="match status" value="1"/>
</dbReference>
<accession>A0AAW9RIN3</accession>
<evidence type="ECO:0000313" key="2">
    <source>
        <dbReference type="EMBL" id="MEJ8569641.1"/>
    </source>
</evidence>
<gene>
    <name evidence="2" type="primary">ptsN</name>
    <name evidence="2" type="ORF">V3330_18580</name>
</gene>
<sequence length="159" mass="17578">MLISDLLSPESIRCDVHSSSKKRLLEIISEELARDSDDLSAREIFESLCARERLGSTGLGHGVAIPHGRIKGNRPIRASFIRLKKPLPFDSIDGEPVDLLFAMTVPENCGEDHLKLLAHVAELFSDRELLQALRDAENPSAMLQLLSDPSSAERGTTRH</sequence>
<dbReference type="InterPro" id="IPR016152">
    <property type="entry name" value="PTrfase/Anion_transptr"/>
</dbReference>
<reference evidence="2 3" key="1">
    <citation type="submission" date="2024-02" db="EMBL/GenBank/DDBJ databases">
        <title>A novel Wenzhouxiangellaceae bacterium, isolated from coastal sediments.</title>
        <authorList>
            <person name="Du Z.-J."/>
            <person name="Ye Y.-Q."/>
            <person name="Zhang X.-Y."/>
        </authorList>
    </citation>
    <scope>NUCLEOTIDE SEQUENCE [LARGE SCALE GENOMIC DNA]</scope>
    <source>
        <strain evidence="2 3">CH-27</strain>
    </source>
</reference>
<keyword evidence="3" id="KW-1185">Reference proteome</keyword>
<protein>
    <submittedName>
        <fullName evidence="2">PTS IIA-like nitrogen regulatory protein PtsN</fullName>
    </submittedName>
</protein>
<feature type="domain" description="PTS EIIA type-2" evidence="1">
    <location>
        <begin position="5"/>
        <end position="149"/>
    </location>
</feature>
<organism evidence="2 3">
    <name type="scientific">Elongatibacter sediminis</name>
    <dbReference type="NCBI Taxonomy" id="3119006"/>
    <lineage>
        <taxon>Bacteria</taxon>
        <taxon>Pseudomonadati</taxon>
        <taxon>Pseudomonadota</taxon>
        <taxon>Gammaproteobacteria</taxon>
        <taxon>Chromatiales</taxon>
        <taxon>Wenzhouxiangellaceae</taxon>
        <taxon>Elongatibacter</taxon>
    </lineage>
</organism>
<dbReference type="InterPro" id="IPR051541">
    <property type="entry name" value="PTS_SugarTrans_NitroReg"/>
</dbReference>
<dbReference type="Pfam" id="PF00359">
    <property type="entry name" value="PTS_EIIA_2"/>
    <property type="match status" value="1"/>
</dbReference>
<dbReference type="GO" id="GO:0008982">
    <property type="term" value="F:protein-N(PI)-phosphohistidine-sugar phosphotransferase activity"/>
    <property type="evidence" value="ECO:0007669"/>
    <property type="project" value="InterPro"/>
</dbReference>
<comment type="caution">
    <text evidence="2">The sequence shown here is derived from an EMBL/GenBank/DDBJ whole genome shotgun (WGS) entry which is preliminary data.</text>
</comment>
<dbReference type="SUPFAM" id="SSF55804">
    <property type="entry name" value="Phoshotransferase/anion transport protein"/>
    <property type="match status" value="1"/>
</dbReference>
<evidence type="ECO:0000259" key="1">
    <source>
        <dbReference type="PROSITE" id="PS51094"/>
    </source>
</evidence>
<dbReference type="PROSITE" id="PS00372">
    <property type="entry name" value="PTS_EIIA_TYPE_2_HIS"/>
    <property type="match status" value="1"/>
</dbReference>
<dbReference type="PROSITE" id="PS51094">
    <property type="entry name" value="PTS_EIIA_TYPE_2"/>
    <property type="match status" value="1"/>
</dbReference>
<dbReference type="PANTHER" id="PTHR47738">
    <property type="entry name" value="PTS SYSTEM FRUCTOSE-LIKE EIIA COMPONENT-RELATED"/>
    <property type="match status" value="1"/>
</dbReference>
<dbReference type="Gene3D" id="3.40.930.10">
    <property type="entry name" value="Mannitol-specific EII, Chain A"/>
    <property type="match status" value="1"/>
</dbReference>
<dbReference type="Proteomes" id="UP001359886">
    <property type="component" value="Unassembled WGS sequence"/>
</dbReference>
<dbReference type="GO" id="GO:0030295">
    <property type="term" value="F:protein kinase activator activity"/>
    <property type="evidence" value="ECO:0007669"/>
    <property type="project" value="TreeGrafter"/>
</dbReference>